<evidence type="ECO:0000313" key="2">
    <source>
        <dbReference type="Proteomes" id="UP000632138"/>
    </source>
</evidence>
<dbReference type="InterPro" id="IPR023393">
    <property type="entry name" value="START-like_dom_sf"/>
</dbReference>
<keyword evidence="2" id="KW-1185">Reference proteome</keyword>
<evidence type="ECO:0000313" key="1">
    <source>
        <dbReference type="EMBL" id="MBM2622982.1"/>
    </source>
</evidence>
<dbReference type="SUPFAM" id="SSF55961">
    <property type="entry name" value="Bet v1-like"/>
    <property type="match status" value="1"/>
</dbReference>
<dbReference type="Pfam" id="PF10604">
    <property type="entry name" value="Polyketide_cyc2"/>
    <property type="match status" value="1"/>
</dbReference>
<accession>A0ABS2ASY4</accession>
<reference evidence="1 2" key="1">
    <citation type="submission" date="2021-01" db="EMBL/GenBank/DDBJ databases">
        <title>Actinoplanes sp. nov. LDG1-06 isolated from lichen.</title>
        <authorList>
            <person name="Saeng-In P."/>
            <person name="Phongsopitanun W."/>
            <person name="Kanchanasin P."/>
            <person name="Yuki M."/>
            <person name="Kudo T."/>
            <person name="Ohkuma M."/>
            <person name="Tanasupawat S."/>
        </authorList>
    </citation>
    <scope>NUCLEOTIDE SEQUENCE [LARGE SCALE GENOMIC DNA]</scope>
    <source>
        <strain evidence="1 2">LDG1-06</strain>
    </source>
</reference>
<dbReference type="RefSeq" id="WP_203383333.1">
    <property type="nucleotide sequence ID" value="NZ_JAENHP010000030.1"/>
</dbReference>
<dbReference type="Proteomes" id="UP000632138">
    <property type="component" value="Unassembled WGS sequence"/>
</dbReference>
<sequence length="167" mass="17770">MIVVERTLAVRVAPGPTLGYLTDFGNTASWDPAVRQTVRTGAGPIRPGSTWRQVCQFLGITTELTWMLVGAEAGRLMFHGRNEGATCVDTVVVRAAPTGSEVTYRVELEMHGLAKLASPLIKMEFEKLGTVGAAALTGALNRLDGRATELQFPTAPASFPTAQGQEA</sequence>
<gene>
    <name evidence="1" type="ORF">JIG36_46530</name>
</gene>
<name>A0ABS2ASY4_9ACTN</name>
<organism evidence="1 2">
    <name type="scientific">Paractinoplanes ovalisporus</name>
    <dbReference type="NCBI Taxonomy" id="2810368"/>
    <lineage>
        <taxon>Bacteria</taxon>
        <taxon>Bacillati</taxon>
        <taxon>Actinomycetota</taxon>
        <taxon>Actinomycetes</taxon>
        <taxon>Micromonosporales</taxon>
        <taxon>Micromonosporaceae</taxon>
        <taxon>Paractinoplanes</taxon>
    </lineage>
</organism>
<dbReference type="Gene3D" id="3.30.530.20">
    <property type="match status" value="1"/>
</dbReference>
<comment type="caution">
    <text evidence="1">The sequence shown here is derived from an EMBL/GenBank/DDBJ whole genome shotgun (WGS) entry which is preliminary data.</text>
</comment>
<protein>
    <submittedName>
        <fullName evidence="1">SRPBCC family protein</fullName>
    </submittedName>
</protein>
<proteinExistence type="predicted"/>
<dbReference type="EMBL" id="JAENHP010000030">
    <property type="protein sequence ID" value="MBM2622982.1"/>
    <property type="molecule type" value="Genomic_DNA"/>
</dbReference>
<dbReference type="InterPro" id="IPR019587">
    <property type="entry name" value="Polyketide_cyclase/dehydratase"/>
</dbReference>